<feature type="domain" description="PPC" evidence="8">
    <location>
        <begin position="95"/>
        <end position="235"/>
    </location>
</feature>
<dbReference type="Proteomes" id="UP000317650">
    <property type="component" value="Chromosome 10"/>
</dbReference>
<accession>A0A4S8J054</accession>
<dbReference type="SUPFAM" id="SSF117856">
    <property type="entry name" value="AF0104/ALDC/Ptd012-like"/>
    <property type="match status" value="1"/>
</dbReference>
<evidence type="ECO:0000256" key="7">
    <source>
        <dbReference type="SAM" id="MobiDB-lite"/>
    </source>
</evidence>
<dbReference type="PANTHER" id="PTHR31100">
    <property type="entry name" value="AT-HOOK MOTIF NUCLEAR-LOCALIZED PROTEIN 15"/>
    <property type="match status" value="1"/>
</dbReference>
<sequence>MGGVDTSSPSATSLRLPNSHLSLHRRDQVENSNSSGSNNNNNHSDDDANGENYSAGAVDMAEAGSAGGFGRRPRGRPPGSKNKPKPPVIITRESAAALRSHVFEVSSGADIMDAVAAFARRRQLGVAVLSASGAVTNVTLRQRGPQPGGTVVAIPGRFEILSLSGAFLPTPALSGVTGLTLFMVGREGQVVGGSVVGELVASGPVMIIAAAFTNATYERLPLPDAELDAASAPSTAEHGATSNGDGGGSLSDADPSSMSLFGLPPHLLHGGQHDVFGAWASTGRRPPPS</sequence>
<keyword evidence="2 6" id="KW-0805">Transcription regulation</keyword>
<comment type="caution">
    <text evidence="9">The sequence shown here is derived from an EMBL/GenBank/DDBJ whole genome shotgun (WGS) entry which is preliminary data.</text>
</comment>
<dbReference type="InterPro" id="IPR014476">
    <property type="entry name" value="AHL15-29"/>
</dbReference>
<dbReference type="InterPro" id="IPR005175">
    <property type="entry name" value="PPC_dom"/>
</dbReference>
<dbReference type="GO" id="GO:0003680">
    <property type="term" value="F:minor groove of adenine-thymine-rich DNA binding"/>
    <property type="evidence" value="ECO:0007669"/>
    <property type="project" value="UniProtKB-UniRule"/>
</dbReference>
<dbReference type="EMBL" id="PYDT01000008">
    <property type="protein sequence ID" value="THU54668.1"/>
    <property type="molecule type" value="Genomic_DNA"/>
</dbReference>
<comment type="function">
    <text evidence="6">Transcription factor that specifically binds AT-rich DNA sequences related to the nuclear matrix attachment regions (MARs).</text>
</comment>
<proteinExistence type="predicted"/>
<evidence type="ECO:0000256" key="2">
    <source>
        <dbReference type="ARBA" id="ARBA00023015"/>
    </source>
</evidence>
<reference evidence="9 10" key="1">
    <citation type="journal article" date="2019" name="Nat. Plants">
        <title>Genome sequencing of Musa balbisiana reveals subgenome evolution and function divergence in polyploid bananas.</title>
        <authorList>
            <person name="Yao X."/>
        </authorList>
    </citation>
    <scope>NUCLEOTIDE SEQUENCE [LARGE SCALE GENOMIC DNA]</scope>
    <source>
        <strain evidence="10">cv. DH-PKW</strain>
        <tissue evidence="9">Leaves</tissue>
    </source>
</reference>
<evidence type="ECO:0000256" key="3">
    <source>
        <dbReference type="ARBA" id="ARBA00023125"/>
    </source>
</evidence>
<dbReference type="GO" id="GO:0005634">
    <property type="term" value="C:nucleus"/>
    <property type="evidence" value="ECO:0007669"/>
    <property type="project" value="UniProtKB-SubCell"/>
</dbReference>
<keyword evidence="10" id="KW-1185">Reference proteome</keyword>
<keyword evidence="3 6" id="KW-0238">DNA-binding</keyword>
<dbReference type="PIRSF" id="PIRSF016021">
    <property type="entry name" value="ESCAROLA"/>
    <property type="match status" value="1"/>
</dbReference>
<keyword evidence="4 6" id="KW-0804">Transcription</keyword>
<dbReference type="GO" id="GO:0003700">
    <property type="term" value="F:DNA-binding transcription factor activity"/>
    <property type="evidence" value="ECO:0007669"/>
    <property type="project" value="TreeGrafter"/>
</dbReference>
<dbReference type="PROSITE" id="PS51742">
    <property type="entry name" value="PPC"/>
    <property type="match status" value="1"/>
</dbReference>
<evidence type="ECO:0000256" key="6">
    <source>
        <dbReference type="PIRNR" id="PIRNR016021"/>
    </source>
</evidence>
<evidence type="ECO:0000256" key="1">
    <source>
        <dbReference type="ARBA" id="ARBA00004123"/>
    </source>
</evidence>
<evidence type="ECO:0000256" key="4">
    <source>
        <dbReference type="ARBA" id="ARBA00023163"/>
    </source>
</evidence>
<evidence type="ECO:0000313" key="9">
    <source>
        <dbReference type="EMBL" id="THU54668.1"/>
    </source>
</evidence>
<feature type="compositionally biased region" description="Low complexity" evidence="7">
    <location>
        <begin position="31"/>
        <end position="42"/>
    </location>
</feature>
<feature type="region of interest" description="Disordered" evidence="7">
    <location>
        <begin position="1"/>
        <end position="88"/>
    </location>
</feature>
<dbReference type="Gene3D" id="3.30.1330.80">
    <property type="entry name" value="Hypothetical protein, similar to alpha- acetolactate decarboxylase, domain 2"/>
    <property type="match status" value="1"/>
</dbReference>
<keyword evidence="5 6" id="KW-0539">Nucleus</keyword>
<dbReference type="CDD" id="cd11378">
    <property type="entry name" value="DUF296"/>
    <property type="match status" value="1"/>
</dbReference>
<evidence type="ECO:0000259" key="8">
    <source>
        <dbReference type="PROSITE" id="PS51742"/>
    </source>
</evidence>
<protein>
    <recommendedName>
        <fullName evidence="6">AT-hook motif nuclear-localized protein</fullName>
    </recommendedName>
</protein>
<evidence type="ECO:0000313" key="10">
    <source>
        <dbReference type="Proteomes" id="UP000317650"/>
    </source>
</evidence>
<comment type="subcellular location">
    <subcellularLocation>
        <location evidence="1 6">Nucleus</location>
    </subcellularLocation>
</comment>
<organism evidence="9 10">
    <name type="scientific">Musa balbisiana</name>
    <name type="common">Banana</name>
    <dbReference type="NCBI Taxonomy" id="52838"/>
    <lineage>
        <taxon>Eukaryota</taxon>
        <taxon>Viridiplantae</taxon>
        <taxon>Streptophyta</taxon>
        <taxon>Embryophyta</taxon>
        <taxon>Tracheophyta</taxon>
        <taxon>Spermatophyta</taxon>
        <taxon>Magnoliopsida</taxon>
        <taxon>Liliopsida</taxon>
        <taxon>Zingiberales</taxon>
        <taxon>Musaceae</taxon>
        <taxon>Musa</taxon>
    </lineage>
</organism>
<dbReference type="PANTHER" id="PTHR31100:SF14">
    <property type="entry name" value="AT-HOOK MOTIF NUCLEAR-LOCALIZED PROTEIN 15"/>
    <property type="match status" value="1"/>
</dbReference>
<gene>
    <name evidence="9" type="ORF">C4D60_Mb10t27570</name>
</gene>
<dbReference type="Pfam" id="PF03479">
    <property type="entry name" value="PCC"/>
    <property type="match status" value="1"/>
</dbReference>
<dbReference type="FunFam" id="3.30.1330.80:FF:000002">
    <property type="entry name" value="AT-hook motif nuclear-localized protein"/>
    <property type="match status" value="1"/>
</dbReference>
<evidence type="ECO:0000256" key="5">
    <source>
        <dbReference type="ARBA" id="ARBA00023242"/>
    </source>
</evidence>
<name>A0A4S8J054_MUSBA</name>
<feature type="region of interest" description="Disordered" evidence="7">
    <location>
        <begin position="229"/>
        <end position="255"/>
    </location>
</feature>
<dbReference type="AlphaFoldDB" id="A0A4S8J054"/>
<feature type="compositionally biased region" description="Polar residues" evidence="7">
    <location>
        <begin position="1"/>
        <end position="21"/>
    </location>
</feature>